<protein>
    <submittedName>
        <fullName evidence="3">Helix-turn-helix protein</fullName>
    </submittedName>
</protein>
<reference evidence="3 4" key="1">
    <citation type="submission" date="2016-04" db="EMBL/GenBank/DDBJ databases">
        <title>Draft genome sequence of Janthinobacterium psychrotolerans sp. nov., isolated from freshwater sediments in Denmark.</title>
        <authorList>
            <person name="Gong X."/>
            <person name="Skrivergaard S."/>
            <person name="Korsgaard B.S."/>
            <person name="Schreiber L."/>
            <person name="Marshall I.P."/>
            <person name="Finster K."/>
            <person name="Schramm A."/>
        </authorList>
    </citation>
    <scope>NUCLEOTIDE SEQUENCE [LARGE SCALE GENOMIC DNA]</scope>
    <source>
        <strain evidence="3 4">S3-2</strain>
    </source>
</reference>
<dbReference type="STRING" id="1747903.ASR47_1015106"/>
<accession>A0A1A7C3Q4</accession>
<evidence type="ECO:0000313" key="4">
    <source>
        <dbReference type="Proteomes" id="UP000092713"/>
    </source>
</evidence>
<dbReference type="InterPro" id="IPR001387">
    <property type="entry name" value="Cro/C1-type_HTH"/>
</dbReference>
<dbReference type="InterPro" id="IPR010982">
    <property type="entry name" value="Lambda_DNA-bd_dom_sf"/>
</dbReference>
<evidence type="ECO:0000259" key="2">
    <source>
        <dbReference type="PROSITE" id="PS50943"/>
    </source>
</evidence>
<dbReference type="PROSITE" id="PS50943">
    <property type="entry name" value="HTH_CROC1"/>
    <property type="match status" value="1"/>
</dbReference>
<feature type="region of interest" description="Disordered" evidence="1">
    <location>
        <begin position="85"/>
        <end position="106"/>
    </location>
</feature>
<dbReference type="Gene3D" id="1.10.260.40">
    <property type="entry name" value="lambda repressor-like DNA-binding domains"/>
    <property type="match status" value="1"/>
</dbReference>
<dbReference type="RefSeq" id="WP_065307104.1">
    <property type="nucleotide sequence ID" value="NZ_LOCQ01000048.1"/>
</dbReference>
<keyword evidence="4" id="KW-1185">Reference proteome</keyword>
<dbReference type="GO" id="GO:0003677">
    <property type="term" value="F:DNA binding"/>
    <property type="evidence" value="ECO:0007669"/>
    <property type="project" value="InterPro"/>
</dbReference>
<feature type="domain" description="HTH cro/C1-type" evidence="2">
    <location>
        <begin position="36"/>
        <end position="90"/>
    </location>
</feature>
<sequence>MDKRFNPLTAAEQVQVRRALAAELAADPAMPIPAVIRTIRNALRLTIAEYAKLCAVSPRTLQDIEREVSSPTLVTAEKLLRPMGMAPGAVARPRPRVPPRGTIAGT</sequence>
<dbReference type="EMBL" id="LOCQ01000048">
    <property type="protein sequence ID" value="OBV40347.1"/>
    <property type="molecule type" value="Genomic_DNA"/>
</dbReference>
<dbReference type="PATRIC" id="fig|1747903.4.peg.3979"/>
<evidence type="ECO:0000313" key="3">
    <source>
        <dbReference type="EMBL" id="OBV40347.1"/>
    </source>
</evidence>
<evidence type="ECO:0000256" key="1">
    <source>
        <dbReference type="SAM" id="MobiDB-lite"/>
    </source>
</evidence>
<dbReference type="OrthoDB" id="9792093at2"/>
<dbReference type="Proteomes" id="UP000092713">
    <property type="component" value="Unassembled WGS sequence"/>
</dbReference>
<organism evidence="3 4">
    <name type="scientific">Janthinobacterium psychrotolerans</name>
    <dbReference type="NCBI Taxonomy" id="1747903"/>
    <lineage>
        <taxon>Bacteria</taxon>
        <taxon>Pseudomonadati</taxon>
        <taxon>Pseudomonadota</taxon>
        <taxon>Betaproteobacteria</taxon>
        <taxon>Burkholderiales</taxon>
        <taxon>Oxalobacteraceae</taxon>
        <taxon>Janthinobacterium</taxon>
    </lineage>
</organism>
<name>A0A1A7C3Q4_9BURK</name>
<comment type="caution">
    <text evidence="3">The sequence shown here is derived from an EMBL/GenBank/DDBJ whole genome shotgun (WGS) entry which is preliminary data.</text>
</comment>
<proteinExistence type="predicted"/>
<dbReference type="SUPFAM" id="SSF47413">
    <property type="entry name" value="lambda repressor-like DNA-binding domains"/>
    <property type="match status" value="1"/>
</dbReference>
<dbReference type="CDD" id="cd00093">
    <property type="entry name" value="HTH_XRE"/>
    <property type="match status" value="1"/>
</dbReference>
<dbReference type="Pfam" id="PF01381">
    <property type="entry name" value="HTH_3"/>
    <property type="match status" value="1"/>
</dbReference>
<gene>
    <name evidence="3" type="ORF">ASR47_1015106</name>
</gene>
<dbReference type="AlphaFoldDB" id="A0A1A7C3Q4"/>
<dbReference type="SMART" id="SM00530">
    <property type="entry name" value="HTH_XRE"/>
    <property type="match status" value="1"/>
</dbReference>